<reference evidence="1 2" key="1">
    <citation type="journal article" date="2015" name="Nature">
        <title>rRNA introns, odd ribosomes, and small enigmatic genomes across a large radiation of phyla.</title>
        <authorList>
            <person name="Brown C.T."/>
            <person name="Hug L.A."/>
            <person name="Thomas B.C."/>
            <person name="Sharon I."/>
            <person name="Castelle C.J."/>
            <person name="Singh A."/>
            <person name="Wilkins M.J."/>
            <person name="Williams K.H."/>
            <person name="Banfield J.F."/>
        </authorList>
    </citation>
    <scope>NUCLEOTIDE SEQUENCE [LARGE SCALE GENOMIC DNA]</scope>
</reference>
<dbReference type="AlphaFoldDB" id="A0A0G0RMP8"/>
<gene>
    <name evidence="1" type="ORF">UT42_C0015G0010</name>
</gene>
<dbReference type="Proteomes" id="UP000034048">
    <property type="component" value="Unassembled WGS sequence"/>
</dbReference>
<proteinExistence type="predicted"/>
<sequence>MTYSLLARGEGIEPSLTGPKPAVLPLDDPRIKIIAYLWQKLTIT</sequence>
<name>A0A0G0RMP8_9BACT</name>
<organism evidence="1 2">
    <name type="scientific">Candidatus Falkowbacteria bacterium GW2011_GWA2_39_24</name>
    <dbReference type="NCBI Taxonomy" id="1618634"/>
    <lineage>
        <taxon>Bacteria</taxon>
        <taxon>Candidatus Falkowiibacteriota</taxon>
    </lineage>
</organism>
<accession>A0A0G0RMP8</accession>
<protein>
    <submittedName>
        <fullName evidence="1">Uncharacterized protein</fullName>
    </submittedName>
</protein>
<evidence type="ECO:0000313" key="1">
    <source>
        <dbReference type="EMBL" id="KKR14892.1"/>
    </source>
</evidence>
<comment type="caution">
    <text evidence="1">The sequence shown here is derived from an EMBL/GenBank/DDBJ whole genome shotgun (WGS) entry which is preliminary data.</text>
</comment>
<dbReference type="EMBL" id="LBWS01000015">
    <property type="protein sequence ID" value="KKR14892.1"/>
    <property type="molecule type" value="Genomic_DNA"/>
</dbReference>
<evidence type="ECO:0000313" key="2">
    <source>
        <dbReference type="Proteomes" id="UP000034048"/>
    </source>
</evidence>